<feature type="domain" description="Lipase" evidence="6">
    <location>
        <begin position="42"/>
        <end position="340"/>
    </location>
</feature>
<name>A0A147BK18_IXORI</name>
<dbReference type="AlphaFoldDB" id="A0A147BK18"/>
<dbReference type="InterPro" id="IPR029058">
    <property type="entry name" value="AB_hydrolase_fold"/>
</dbReference>
<evidence type="ECO:0000256" key="5">
    <source>
        <dbReference type="SAM" id="SignalP"/>
    </source>
</evidence>
<evidence type="ECO:0000256" key="2">
    <source>
        <dbReference type="ARBA" id="ARBA00010701"/>
    </source>
</evidence>
<evidence type="ECO:0000256" key="1">
    <source>
        <dbReference type="ARBA" id="ARBA00004613"/>
    </source>
</evidence>
<feature type="signal peptide" evidence="5">
    <location>
        <begin position="1"/>
        <end position="22"/>
    </location>
</feature>
<dbReference type="PRINTS" id="PR00821">
    <property type="entry name" value="TAGLIPASE"/>
</dbReference>
<feature type="non-terminal residue" evidence="7">
    <location>
        <position position="1"/>
    </location>
</feature>
<evidence type="ECO:0000256" key="4">
    <source>
        <dbReference type="RuleBase" id="RU004262"/>
    </source>
</evidence>
<dbReference type="GO" id="GO:0016298">
    <property type="term" value="F:lipase activity"/>
    <property type="evidence" value="ECO:0007669"/>
    <property type="project" value="InterPro"/>
</dbReference>
<accession>A0A147BK18</accession>
<dbReference type="PANTHER" id="PTHR11610">
    <property type="entry name" value="LIPASE"/>
    <property type="match status" value="1"/>
</dbReference>
<feature type="chain" id="PRO_5007542489" evidence="5">
    <location>
        <begin position="23"/>
        <end position="360"/>
    </location>
</feature>
<organism evidence="7">
    <name type="scientific">Ixodes ricinus</name>
    <name type="common">Common tick</name>
    <name type="synonym">Acarus ricinus</name>
    <dbReference type="NCBI Taxonomy" id="34613"/>
    <lineage>
        <taxon>Eukaryota</taxon>
        <taxon>Metazoa</taxon>
        <taxon>Ecdysozoa</taxon>
        <taxon>Arthropoda</taxon>
        <taxon>Chelicerata</taxon>
        <taxon>Arachnida</taxon>
        <taxon>Acari</taxon>
        <taxon>Parasitiformes</taxon>
        <taxon>Ixodida</taxon>
        <taxon>Ixodoidea</taxon>
        <taxon>Ixodidae</taxon>
        <taxon>Ixodinae</taxon>
        <taxon>Ixodes</taxon>
    </lineage>
</organism>
<dbReference type="GO" id="GO:0005615">
    <property type="term" value="C:extracellular space"/>
    <property type="evidence" value="ECO:0007669"/>
    <property type="project" value="TreeGrafter"/>
</dbReference>
<dbReference type="GO" id="GO:0016042">
    <property type="term" value="P:lipid catabolic process"/>
    <property type="evidence" value="ECO:0007669"/>
    <property type="project" value="TreeGrafter"/>
</dbReference>
<dbReference type="Pfam" id="PF00151">
    <property type="entry name" value="Lipase"/>
    <property type="match status" value="1"/>
</dbReference>
<dbReference type="EMBL" id="GEGO01004330">
    <property type="protein sequence ID" value="JAR91074.1"/>
    <property type="molecule type" value="Transcribed_RNA"/>
</dbReference>
<keyword evidence="5" id="KW-0732">Signal</keyword>
<dbReference type="Gene3D" id="3.40.50.1820">
    <property type="entry name" value="alpha/beta hydrolase"/>
    <property type="match status" value="1"/>
</dbReference>
<evidence type="ECO:0000259" key="6">
    <source>
        <dbReference type="Pfam" id="PF00151"/>
    </source>
</evidence>
<reference evidence="7" key="1">
    <citation type="journal article" date="2018" name="PLoS Negl. Trop. Dis.">
        <title>Sialome diversity of ticks revealed by RNAseq of single tick salivary glands.</title>
        <authorList>
            <person name="Perner J."/>
            <person name="Kropackova S."/>
            <person name="Kopacek P."/>
            <person name="Ribeiro J.M."/>
        </authorList>
    </citation>
    <scope>NUCLEOTIDE SEQUENCE</scope>
    <source>
        <strain evidence="7">Siblings of single egg batch collected in Ceske Budejovice</strain>
        <tissue evidence="7">Salivary glands</tissue>
    </source>
</reference>
<sequence>TVVGSITRFLGAFLELLEGVLPGNFWDTIFPKIVDSSGDYVCYAYVGCFTSDDGLTLPTCLPDDPDKVKTALLLYSRSNRQTPVTLDYKPGSANTTLAQFATRRPLVIVVHGWLENSSTAYVPETKDALLDKEDLNVILVDWRGSASQLNYIQSAGDTALVGRQISVLVQGLMKSYPDALKASDVHAIGHSLGAGAVGFFGKHFKNSTGTLIGRISALDAGAPLFADTSVYVSLRDAVFVDAIHTSGGNKTILKEFGIYNPIGHVDFYVNGGKEQPGCSALRLFCSHKRSTLYYLESLTNDHCNFTSKPCLGGLEALKKNQCVPGEEDLGQLGYYSIDAPGRGIQILDTNPQAEFCINNP</sequence>
<comment type="similarity">
    <text evidence="2 4">Belongs to the AB hydrolase superfamily. Lipase family.</text>
</comment>
<dbReference type="SUPFAM" id="SSF53474">
    <property type="entry name" value="alpha/beta-Hydrolases"/>
    <property type="match status" value="1"/>
</dbReference>
<dbReference type="InterPro" id="IPR013818">
    <property type="entry name" value="Lipase"/>
</dbReference>
<comment type="subcellular location">
    <subcellularLocation>
        <location evidence="1">Secreted</location>
    </subcellularLocation>
</comment>
<dbReference type="PANTHER" id="PTHR11610:SF173">
    <property type="entry name" value="LIPASE DOMAIN-CONTAINING PROTEIN-RELATED"/>
    <property type="match status" value="1"/>
</dbReference>
<dbReference type="InterPro" id="IPR000734">
    <property type="entry name" value="TAG_lipase"/>
</dbReference>
<proteinExistence type="inferred from homology"/>
<keyword evidence="3" id="KW-0964">Secreted</keyword>
<evidence type="ECO:0000313" key="7">
    <source>
        <dbReference type="EMBL" id="JAR91074.1"/>
    </source>
</evidence>
<dbReference type="FunFam" id="3.40.50.1820:FF:000537">
    <property type="entry name" value="Ves G 1 allergen, putative"/>
    <property type="match status" value="1"/>
</dbReference>
<evidence type="ECO:0000256" key="3">
    <source>
        <dbReference type="ARBA" id="ARBA00022525"/>
    </source>
</evidence>
<protein>
    <submittedName>
        <fullName evidence="7">Putative lipase</fullName>
    </submittedName>
</protein>